<proteinExistence type="predicted"/>
<dbReference type="RefSeq" id="WP_345087369.1">
    <property type="nucleotide sequence ID" value="NZ_BAAAWG010000013.1"/>
</dbReference>
<feature type="transmembrane region" description="Helical" evidence="2">
    <location>
        <begin position="93"/>
        <end position="118"/>
    </location>
</feature>
<keyword evidence="2" id="KW-0472">Membrane</keyword>
<dbReference type="Proteomes" id="UP001596241">
    <property type="component" value="Unassembled WGS sequence"/>
</dbReference>
<accession>A0ABW1FCN3</accession>
<evidence type="ECO:0000313" key="3">
    <source>
        <dbReference type="EMBL" id="MFC5892222.1"/>
    </source>
</evidence>
<evidence type="ECO:0000256" key="1">
    <source>
        <dbReference type="SAM" id="MobiDB-lite"/>
    </source>
</evidence>
<protein>
    <recommendedName>
        <fullName evidence="5">Transmembrane protein</fullName>
    </recommendedName>
</protein>
<comment type="caution">
    <text evidence="3">The sequence shown here is derived from an EMBL/GenBank/DDBJ whole genome shotgun (WGS) entry which is preliminary data.</text>
</comment>
<feature type="region of interest" description="Disordered" evidence="1">
    <location>
        <begin position="203"/>
        <end position="267"/>
    </location>
</feature>
<dbReference type="EMBL" id="JBHSPW010000002">
    <property type="protein sequence ID" value="MFC5892222.1"/>
    <property type="molecule type" value="Genomic_DNA"/>
</dbReference>
<feature type="transmembrane region" description="Helical" evidence="2">
    <location>
        <begin position="138"/>
        <end position="159"/>
    </location>
</feature>
<evidence type="ECO:0000256" key="2">
    <source>
        <dbReference type="SAM" id="Phobius"/>
    </source>
</evidence>
<gene>
    <name evidence="3" type="ORF">ACFP3M_05255</name>
</gene>
<reference evidence="4" key="1">
    <citation type="journal article" date="2019" name="Int. J. Syst. Evol. Microbiol.">
        <title>The Global Catalogue of Microorganisms (GCM) 10K type strain sequencing project: providing services to taxonomists for standard genome sequencing and annotation.</title>
        <authorList>
            <consortium name="The Broad Institute Genomics Platform"/>
            <consortium name="The Broad Institute Genome Sequencing Center for Infectious Disease"/>
            <person name="Wu L."/>
            <person name="Ma J."/>
        </authorList>
    </citation>
    <scope>NUCLEOTIDE SEQUENCE [LARGE SCALE GENOMIC DNA]</scope>
    <source>
        <strain evidence="4">CGMCC 1.15809</strain>
    </source>
</reference>
<evidence type="ECO:0008006" key="5">
    <source>
        <dbReference type="Google" id="ProtNLM"/>
    </source>
</evidence>
<keyword evidence="4" id="KW-1185">Reference proteome</keyword>
<sequence>MTTTETFRPPDEADFPQLLDRALATHEIAEALRRADGDPDAEQLRADALRSVAAITAAAEQEYRTYRSLAAARPAPRPARPAVRPSSGATGGVLPALGVLVPGLAAVAAAIFLLLGFLLRGVGLRGQFADELIVAGEIATGVAAVATLCGLLWMLVAAARNRPSAGGRSAADAEVARALTAYQDALVERGLLPFLRARLGGAAGEPAKGTHARPAPGEERPARTGPGFSAPDFASPDFASPDFASPDFASPDFASPDFTGPGGAAER</sequence>
<keyword evidence="2" id="KW-1133">Transmembrane helix</keyword>
<evidence type="ECO:0000313" key="4">
    <source>
        <dbReference type="Proteomes" id="UP001596241"/>
    </source>
</evidence>
<keyword evidence="2" id="KW-0812">Transmembrane</keyword>
<name>A0ABW1FCN3_9ACTN</name>
<organism evidence="3 4">
    <name type="scientific">Streptomyces ramulosus</name>
    <dbReference type="NCBI Taxonomy" id="47762"/>
    <lineage>
        <taxon>Bacteria</taxon>
        <taxon>Bacillati</taxon>
        <taxon>Actinomycetota</taxon>
        <taxon>Actinomycetes</taxon>
        <taxon>Kitasatosporales</taxon>
        <taxon>Streptomycetaceae</taxon>
        <taxon>Streptomyces</taxon>
    </lineage>
</organism>